<keyword evidence="1" id="KW-0812">Transmembrane</keyword>
<evidence type="ECO:0000313" key="2">
    <source>
        <dbReference type="EMBL" id="KAE8762665.1"/>
    </source>
</evidence>
<name>A0A7J5UJS6_9MICO</name>
<accession>A0A7J5UJS6</accession>
<protein>
    <submittedName>
        <fullName evidence="2">Uncharacterized protein</fullName>
    </submittedName>
</protein>
<keyword evidence="3" id="KW-1185">Reference proteome</keyword>
<organism evidence="2 3">
    <name type="scientific">Georgenia thermotolerans</name>
    <dbReference type="NCBI Taxonomy" id="527326"/>
    <lineage>
        <taxon>Bacteria</taxon>
        <taxon>Bacillati</taxon>
        <taxon>Actinomycetota</taxon>
        <taxon>Actinomycetes</taxon>
        <taxon>Micrococcales</taxon>
        <taxon>Bogoriellaceae</taxon>
        <taxon>Georgenia</taxon>
    </lineage>
</organism>
<reference evidence="2 3" key="1">
    <citation type="submission" date="2019-10" db="EMBL/GenBank/DDBJ databases">
        <title>Georgenia wutianyii sp. nov. and Georgenia yuyongxinii sp. nov. isolated from plateau pika (Ochotona curzoniae) in the Qinghai-Tibet plateau of China.</title>
        <authorList>
            <person name="Tian Z."/>
        </authorList>
    </citation>
    <scope>NUCLEOTIDE SEQUENCE [LARGE SCALE GENOMIC DNA]</scope>
    <source>
        <strain evidence="2 3">DSM 21501</strain>
    </source>
</reference>
<feature type="transmembrane region" description="Helical" evidence="1">
    <location>
        <begin position="32"/>
        <end position="49"/>
    </location>
</feature>
<dbReference type="AlphaFoldDB" id="A0A7J5UJS6"/>
<dbReference type="RefSeq" id="WP_152204207.1">
    <property type="nucleotide sequence ID" value="NZ_VUKF01000045.1"/>
</dbReference>
<keyword evidence="1" id="KW-0472">Membrane</keyword>
<evidence type="ECO:0000256" key="1">
    <source>
        <dbReference type="SAM" id="Phobius"/>
    </source>
</evidence>
<dbReference type="EMBL" id="WHJE01000138">
    <property type="protein sequence ID" value="KAE8762665.1"/>
    <property type="molecule type" value="Genomic_DNA"/>
</dbReference>
<dbReference type="Proteomes" id="UP000451860">
    <property type="component" value="Unassembled WGS sequence"/>
</dbReference>
<evidence type="ECO:0000313" key="3">
    <source>
        <dbReference type="Proteomes" id="UP000451860"/>
    </source>
</evidence>
<feature type="transmembrane region" description="Helical" evidence="1">
    <location>
        <begin position="7"/>
        <end position="26"/>
    </location>
</feature>
<gene>
    <name evidence="2" type="ORF">GB883_18220</name>
</gene>
<keyword evidence="1" id="KW-1133">Transmembrane helix</keyword>
<proteinExistence type="predicted"/>
<sequence>MLARRGLYAVAVAALAFVAMELHPLVTGTFQLWAVLLIAAVAVVAGRRLDPRRRRLRAARRAAESHS</sequence>
<comment type="caution">
    <text evidence="2">The sequence shown here is derived from an EMBL/GenBank/DDBJ whole genome shotgun (WGS) entry which is preliminary data.</text>
</comment>